<comment type="cofactor">
    <cofactor evidence="1 14">
        <name>pyridoxal 5'-phosphate</name>
        <dbReference type="ChEBI" id="CHEBI:597326"/>
    </cofactor>
</comment>
<comment type="function">
    <text evidence="14">Acts on leucine, isoleucine and valine.</text>
</comment>
<dbReference type="InterPro" id="IPR043132">
    <property type="entry name" value="BCAT-like_C"/>
</dbReference>
<comment type="catalytic activity">
    <reaction evidence="12 14">
        <text>L-isoleucine + 2-oxoglutarate = (S)-3-methyl-2-oxopentanoate + L-glutamate</text>
        <dbReference type="Rhea" id="RHEA:24801"/>
        <dbReference type="ChEBI" id="CHEBI:16810"/>
        <dbReference type="ChEBI" id="CHEBI:29985"/>
        <dbReference type="ChEBI" id="CHEBI:35146"/>
        <dbReference type="ChEBI" id="CHEBI:58045"/>
        <dbReference type="EC" id="2.6.1.42"/>
    </reaction>
</comment>
<evidence type="ECO:0000256" key="12">
    <source>
        <dbReference type="ARBA" id="ARBA00048798"/>
    </source>
</evidence>
<evidence type="ECO:0000256" key="6">
    <source>
        <dbReference type="ARBA" id="ARBA00022576"/>
    </source>
</evidence>
<dbReference type="GO" id="GO:0005829">
    <property type="term" value="C:cytosol"/>
    <property type="evidence" value="ECO:0007669"/>
    <property type="project" value="TreeGrafter"/>
</dbReference>
<dbReference type="NCBIfam" id="NF005146">
    <property type="entry name" value="PRK06606.1"/>
    <property type="match status" value="1"/>
</dbReference>
<evidence type="ECO:0000256" key="9">
    <source>
        <dbReference type="ARBA" id="ARBA00022898"/>
    </source>
</evidence>
<dbReference type="PANTHER" id="PTHR42743">
    <property type="entry name" value="AMINO-ACID AMINOTRANSFERASE"/>
    <property type="match status" value="1"/>
</dbReference>
<dbReference type="CDD" id="cd01557">
    <property type="entry name" value="BCAT_beta_family"/>
    <property type="match status" value="1"/>
</dbReference>
<reference evidence="15" key="1">
    <citation type="submission" date="2020-02" db="EMBL/GenBank/DDBJ databases">
        <authorList>
            <person name="Meier V. D."/>
        </authorList>
    </citation>
    <scope>NUCLEOTIDE SEQUENCE</scope>
    <source>
        <strain evidence="15">AVDCRST_MAG50</strain>
    </source>
</reference>
<comment type="pathway">
    <text evidence="2 14">Amino-acid biosynthesis; L-isoleucine biosynthesis; L-isoleucine from 2-oxobutanoate: step 4/4.</text>
</comment>
<evidence type="ECO:0000256" key="14">
    <source>
        <dbReference type="RuleBase" id="RU364094"/>
    </source>
</evidence>
<evidence type="ECO:0000256" key="7">
    <source>
        <dbReference type="ARBA" id="ARBA00022605"/>
    </source>
</evidence>
<comment type="catalytic activity">
    <reaction evidence="11 14">
        <text>L-valine + 2-oxoglutarate = 3-methyl-2-oxobutanoate + L-glutamate</text>
        <dbReference type="Rhea" id="RHEA:24813"/>
        <dbReference type="ChEBI" id="CHEBI:11851"/>
        <dbReference type="ChEBI" id="CHEBI:16810"/>
        <dbReference type="ChEBI" id="CHEBI:29985"/>
        <dbReference type="ChEBI" id="CHEBI:57762"/>
        <dbReference type="EC" id="2.6.1.42"/>
    </reaction>
</comment>
<dbReference type="InterPro" id="IPR001544">
    <property type="entry name" value="Aminotrans_IV"/>
</dbReference>
<keyword evidence="8 14" id="KW-0808">Transferase</keyword>
<evidence type="ECO:0000256" key="4">
    <source>
        <dbReference type="ARBA" id="ARBA00005072"/>
    </source>
</evidence>
<dbReference type="SUPFAM" id="SSF56752">
    <property type="entry name" value="D-aminoacid aminotransferase-like PLP-dependent enzymes"/>
    <property type="match status" value="1"/>
</dbReference>
<proteinExistence type="inferred from homology"/>
<keyword evidence="7 14" id="KW-0028">Amino-acid biosynthesis</keyword>
<evidence type="ECO:0000256" key="3">
    <source>
        <dbReference type="ARBA" id="ARBA00004931"/>
    </source>
</evidence>
<accession>A0A6J4I7E4</accession>
<dbReference type="InterPro" id="IPR005785">
    <property type="entry name" value="B_amino_transI"/>
</dbReference>
<dbReference type="InterPro" id="IPR036038">
    <property type="entry name" value="Aminotransferase-like"/>
</dbReference>
<evidence type="ECO:0000313" key="15">
    <source>
        <dbReference type="EMBL" id="CAA9244487.1"/>
    </source>
</evidence>
<dbReference type="Gene3D" id="3.20.10.10">
    <property type="entry name" value="D-amino Acid Aminotransferase, subunit A, domain 2"/>
    <property type="match status" value="1"/>
</dbReference>
<evidence type="ECO:0000256" key="13">
    <source>
        <dbReference type="ARBA" id="ARBA00049229"/>
    </source>
</evidence>
<dbReference type="InterPro" id="IPR033939">
    <property type="entry name" value="BCAT_family"/>
</dbReference>
<dbReference type="UniPathway" id="UPA00049">
    <property type="reaction ID" value="UER00062"/>
</dbReference>
<dbReference type="InterPro" id="IPR043131">
    <property type="entry name" value="BCAT-like_N"/>
</dbReference>
<comment type="pathway">
    <text evidence="4 14">Amino-acid biosynthesis; L-leucine biosynthesis; L-leucine from 3-methyl-2-oxobutanoate: step 4/4.</text>
</comment>
<keyword evidence="6 14" id="KW-0032">Aminotransferase</keyword>
<dbReference type="GO" id="GO:0009097">
    <property type="term" value="P:isoleucine biosynthetic process"/>
    <property type="evidence" value="ECO:0007669"/>
    <property type="project" value="UniProtKB-UniPathway"/>
</dbReference>
<dbReference type="UniPathway" id="UPA00047">
    <property type="reaction ID" value="UER00058"/>
</dbReference>
<dbReference type="Pfam" id="PF01063">
    <property type="entry name" value="Aminotran_4"/>
    <property type="match status" value="1"/>
</dbReference>
<dbReference type="FunFam" id="3.20.10.10:FF:000002">
    <property type="entry name" value="D-alanine aminotransferase"/>
    <property type="match status" value="1"/>
</dbReference>
<dbReference type="Gene3D" id="3.30.470.10">
    <property type="match status" value="1"/>
</dbReference>
<comment type="pathway">
    <text evidence="3 14">Amino-acid biosynthesis; L-valine biosynthesis; L-valine from pyruvate: step 4/4.</text>
</comment>
<evidence type="ECO:0000256" key="10">
    <source>
        <dbReference type="ARBA" id="ARBA00023304"/>
    </source>
</evidence>
<evidence type="ECO:0000256" key="11">
    <source>
        <dbReference type="ARBA" id="ARBA00048212"/>
    </source>
</evidence>
<protein>
    <recommendedName>
        <fullName evidence="14">Branched-chain-amino-acid aminotransferase</fullName>
        <shortName evidence="14">BCAT</shortName>
        <ecNumber evidence="14">2.6.1.42</ecNumber>
    </recommendedName>
</protein>
<dbReference type="InterPro" id="IPR050571">
    <property type="entry name" value="Class-IV_PLP-Dep_Aminotrnsfr"/>
</dbReference>
<dbReference type="EMBL" id="CADCTF010000098">
    <property type="protein sequence ID" value="CAA9244487.1"/>
    <property type="molecule type" value="Genomic_DNA"/>
</dbReference>
<evidence type="ECO:0000256" key="8">
    <source>
        <dbReference type="ARBA" id="ARBA00022679"/>
    </source>
</evidence>
<evidence type="ECO:0000256" key="5">
    <source>
        <dbReference type="ARBA" id="ARBA00009320"/>
    </source>
</evidence>
<comment type="similarity">
    <text evidence="5 14">Belongs to the class-IV pyridoxal-phosphate-dependent aminotransferase family.</text>
</comment>
<name>A0A6J4I7E4_9ACTN</name>
<dbReference type="NCBIfam" id="TIGR01122">
    <property type="entry name" value="ilvE_I"/>
    <property type="match status" value="1"/>
</dbReference>
<dbReference type="GO" id="GO:0009099">
    <property type="term" value="P:L-valine biosynthetic process"/>
    <property type="evidence" value="ECO:0007669"/>
    <property type="project" value="UniProtKB-UniPathway"/>
</dbReference>
<dbReference type="UniPathway" id="UPA00048">
    <property type="reaction ID" value="UER00073"/>
</dbReference>
<dbReference type="EC" id="2.6.1.42" evidence="14"/>
<keyword evidence="10 14" id="KW-0100">Branched-chain amino acid biosynthesis</keyword>
<gene>
    <name evidence="14" type="primary">ilvE</name>
    <name evidence="15" type="ORF">AVDCRST_MAG50-1888</name>
</gene>
<evidence type="ECO:0000256" key="1">
    <source>
        <dbReference type="ARBA" id="ARBA00001933"/>
    </source>
</evidence>
<dbReference type="AlphaFoldDB" id="A0A6J4I7E4"/>
<sequence>MPIEKVEKIWMNGSLVDWDDAKVHVLTHALHYGYGVFEGIRAYSTDDGPAVFRLTDHIVRLRNSARMLLLDFDHTVESLVEAVKETVRVNNLDSCYIRPLIYTGYGEMGLNPLPCTVDTTIAVWPWGAYLGDDSIKHGIRLKISSWQRHDPNAIPPACKATGMYINSSLAKIEALKAGYDEAVLLSPQGYVSECTGENIFIVRDGRIITPPSSAGALEGITQDSLRTIARDLDIDFEVGNILRSDLYTADEAFLSGTAAEVVPVNSVDDREIGEPGPVTRAIQETFYAAVAGKIDRYKDWNEHVNA</sequence>
<comment type="catalytic activity">
    <reaction evidence="13 14">
        <text>L-leucine + 2-oxoglutarate = 4-methyl-2-oxopentanoate + L-glutamate</text>
        <dbReference type="Rhea" id="RHEA:18321"/>
        <dbReference type="ChEBI" id="CHEBI:16810"/>
        <dbReference type="ChEBI" id="CHEBI:17865"/>
        <dbReference type="ChEBI" id="CHEBI:29985"/>
        <dbReference type="ChEBI" id="CHEBI:57427"/>
        <dbReference type="EC" id="2.6.1.42"/>
    </reaction>
</comment>
<dbReference type="PANTHER" id="PTHR42743:SF11">
    <property type="entry name" value="AMINODEOXYCHORISMATE LYASE"/>
    <property type="match status" value="1"/>
</dbReference>
<dbReference type="GO" id="GO:0004084">
    <property type="term" value="F:branched-chain-amino-acid transaminase activity"/>
    <property type="evidence" value="ECO:0007669"/>
    <property type="project" value="UniProtKB-EC"/>
</dbReference>
<dbReference type="GO" id="GO:0009098">
    <property type="term" value="P:L-leucine biosynthetic process"/>
    <property type="evidence" value="ECO:0007669"/>
    <property type="project" value="UniProtKB-UniPathway"/>
</dbReference>
<keyword evidence="9 14" id="KW-0663">Pyridoxal phosphate</keyword>
<organism evidence="15">
    <name type="scientific">uncultured Acidimicrobiales bacterium</name>
    <dbReference type="NCBI Taxonomy" id="310071"/>
    <lineage>
        <taxon>Bacteria</taxon>
        <taxon>Bacillati</taxon>
        <taxon>Actinomycetota</taxon>
        <taxon>Acidimicrobiia</taxon>
        <taxon>Acidimicrobiales</taxon>
        <taxon>environmental samples</taxon>
    </lineage>
</organism>
<evidence type="ECO:0000256" key="2">
    <source>
        <dbReference type="ARBA" id="ARBA00004824"/>
    </source>
</evidence>